<gene>
    <name evidence="2" type="ORF">FIBRA_00165</name>
</gene>
<sequence>MSFSADGPANSPCGVLSPSKGSSRRFRSRSNLDWRARHRPALELRVRVTGYSQFAEKGIKAANANGDNFLEVPWRGTDVVMHIMKRLEDKLCIPVMYWRLAADGIVFDPITPVAVHPFFEAKKIVGVAFVPDLVLVPTHVVEEYVTQHLPSGTQHQWKALPSSSTASFDLRERATALFNLIRPHESASWEAYIRQRTHADSILRATLDKYTGIPLHPLLVQIHDGVKSTLSSTSLRLDEQSAVADGVVPLYFNVVESDDTRPTTLFSEAEVLTRIYSPTTSAAVDVHLKYVDETPKDRTDYSFRVIYRIHAPVIRTAVAQHETYPAVGQNGWLLLFELELDAKSVPENKWGPRPADVKKLHESLLGPPHEEPNALVNAMDVGDTMFLLLAAVGMSASIPTSKEAVKNISLASETGLWKVCDSHWLGRSIRRACGSTTQDTQ</sequence>
<evidence type="ECO:0000313" key="2">
    <source>
        <dbReference type="EMBL" id="CCL98171.1"/>
    </source>
</evidence>
<dbReference type="Proteomes" id="UP000006352">
    <property type="component" value="Unassembled WGS sequence"/>
</dbReference>
<accession>J7SBW4</accession>
<dbReference type="HOGENOM" id="CLU_621176_0_0_1"/>
<proteinExistence type="predicted"/>
<protein>
    <submittedName>
        <fullName evidence="2">Uncharacterized protein</fullName>
    </submittedName>
</protein>
<name>J7SBW4_9APHY</name>
<evidence type="ECO:0000256" key="1">
    <source>
        <dbReference type="SAM" id="MobiDB-lite"/>
    </source>
</evidence>
<evidence type="ECO:0000313" key="3">
    <source>
        <dbReference type="Proteomes" id="UP000006352"/>
    </source>
</evidence>
<organism evidence="2 3">
    <name type="scientific">Fibroporia radiculosa</name>
    <dbReference type="NCBI Taxonomy" id="599839"/>
    <lineage>
        <taxon>Eukaryota</taxon>
        <taxon>Fungi</taxon>
        <taxon>Dikarya</taxon>
        <taxon>Basidiomycota</taxon>
        <taxon>Agaricomycotina</taxon>
        <taxon>Agaricomycetes</taxon>
        <taxon>Polyporales</taxon>
        <taxon>Fibroporiaceae</taxon>
        <taxon>Fibroporia</taxon>
    </lineage>
</organism>
<reference evidence="2 3" key="1">
    <citation type="journal article" date="2012" name="Appl. Environ. Microbiol.">
        <title>Short-read sequencing for genomic analysis of the brown rot fungus Fibroporia radiculosa.</title>
        <authorList>
            <person name="Tang J.D."/>
            <person name="Perkins A.D."/>
            <person name="Sonstegard T.S."/>
            <person name="Schroeder S.G."/>
            <person name="Burgess S.C."/>
            <person name="Diehl S.V."/>
        </authorList>
    </citation>
    <scope>NUCLEOTIDE SEQUENCE [LARGE SCALE GENOMIC DNA]</scope>
    <source>
        <strain evidence="2 3">TFFH 294</strain>
    </source>
</reference>
<dbReference type="AlphaFoldDB" id="J7SBW4"/>
<keyword evidence="3" id="KW-1185">Reference proteome</keyword>
<dbReference type="InParanoid" id="J7SBW4"/>
<dbReference type="RefSeq" id="XP_012177454.1">
    <property type="nucleotide sequence ID" value="XM_012322064.1"/>
</dbReference>
<feature type="region of interest" description="Disordered" evidence="1">
    <location>
        <begin position="1"/>
        <end position="25"/>
    </location>
</feature>
<dbReference type="OrthoDB" id="3012326at2759"/>
<dbReference type="EMBL" id="HE796870">
    <property type="protein sequence ID" value="CCL98171.1"/>
    <property type="molecule type" value="Genomic_DNA"/>
</dbReference>
<dbReference type="GeneID" id="24093082"/>